<comment type="caution">
    <text evidence="2">The sequence shown here is derived from an EMBL/GenBank/DDBJ whole genome shotgun (WGS) entry which is preliminary data.</text>
</comment>
<reference evidence="2" key="1">
    <citation type="submission" date="2023-08" db="EMBL/GenBank/DDBJ databases">
        <title>Black Yeasts Isolated from many extreme environments.</title>
        <authorList>
            <person name="Coleine C."/>
            <person name="Stajich J.E."/>
            <person name="Selbmann L."/>
        </authorList>
    </citation>
    <scope>NUCLEOTIDE SEQUENCE</scope>
    <source>
        <strain evidence="2">CCFEE 5810</strain>
    </source>
</reference>
<protein>
    <recommendedName>
        <fullName evidence="1">F-box domain-containing protein</fullName>
    </recommendedName>
</protein>
<dbReference type="PROSITE" id="PS50181">
    <property type="entry name" value="FBOX"/>
    <property type="match status" value="1"/>
</dbReference>
<evidence type="ECO:0000259" key="1">
    <source>
        <dbReference type="PROSITE" id="PS50181"/>
    </source>
</evidence>
<dbReference type="InterPro" id="IPR001810">
    <property type="entry name" value="F-box_dom"/>
</dbReference>
<dbReference type="AlphaFoldDB" id="A0AAN7ZZX2"/>
<sequence>MPKSALNCVVTEPGSSFRDIATYSHKCEGRPGEASSLTYLSTPSRIIFTFDFARDSNEQDVADLTNHSAIFHTMASPTSSALLSIPNELKLHVLSHLNFQDLDSVSTAYEEFQALIAAHRRPLMREIHKNSYDRLRSTIDRLGFADKDLCTAFLEFTNRVPAQKLRGYHKARGVGMFARWYCADNRHIFETDRLWPNPYYQVFDFGCEVLQIKAVEEESNTRETDGCMRLEIIMESMRSLGFPSRLLGTPSTHHRLARHLAHTPLYPQHYNCLCKKRHTAYEDRWLSERLDKHLLAWPPALPAMHQHLKYHVVEARANALCELAAQGTALELEEIAEIMGSIKVESYSCCRQWGLRRLK</sequence>
<name>A0AAN7ZZX2_9PEZI</name>
<evidence type="ECO:0000313" key="3">
    <source>
        <dbReference type="Proteomes" id="UP001310594"/>
    </source>
</evidence>
<accession>A0AAN7ZZX2</accession>
<evidence type="ECO:0000313" key="2">
    <source>
        <dbReference type="EMBL" id="KAK5697278.1"/>
    </source>
</evidence>
<proteinExistence type="predicted"/>
<feature type="domain" description="F-box" evidence="1">
    <location>
        <begin position="79"/>
        <end position="127"/>
    </location>
</feature>
<gene>
    <name evidence="2" type="ORF">LTR97_007414</name>
</gene>
<dbReference type="Proteomes" id="UP001310594">
    <property type="component" value="Unassembled WGS sequence"/>
</dbReference>
<dbReference type="EMBL" id="JAVRQU010000011">
    <property type="protein sequence ID" value="KAK5697278.1"/>
    <property type="molecule type" value="Genomic_DNA"/>
</dbReference>
<organism evidence="2 3">
    <name type="scientific">Elasticomyces elasticus</name>
    <dbReference type="NCBI Taxonomy" id="574655"/>
    <lineage>
        <taxon>Eukaryota</taxon>
        <taxon>Fungi</taxon>
        <taxon>Dikarya</taxon>
        <taxon>Ascomycota</taxon>
        <taxon>Pezizomycotina</taxon>
        <taxon>Dothideomycetes</taxon>
        <taxon>Dothideomycetidae</taxon>
        <taxon>Mycosphaerellales</taxon>
        <taxon>Teratosphaeriaceae</taxon>
        <taxon>Elasticomyces</taxon>
    </lineage>
</organism>